<dbReference type="SMART" id="SM00225">
    <property type="entry name" value="BTB"/>
    <property type="match status" value="1"/>
</dbReference>
<feature type="region of interest" description="Disordered" evidence="4">
    <location>
        <begin position="416"/>
        <end position="435"/>
    </location>
</feature>
<feature type="compositionally biased region" description="Low complexity" evidence="4">
    <location>
        <begin position="582"/>
        <end position="593"/>
    </location>
</feature>
<evidence type="ECO:0000313" key="7">
    <source>
        <dbReference type="EMBL" id="CRK99341.1"/>
    </source>
</evidence>
<dbReference type="PANTHER" id="PTHR23110">
    <property type="entry name" value="BTB DOMAIN TRANSCRIPTION FACTOR"/>
    <property type="match status" value="1"/>
</dbReference>
<evidence type="ECO:0000313" key="8">
    <source>
        <dbReference type="Proteomes" id="UP000183832"/>
    </source>
</evidence>
<dbReference type="CDD" id="cd18315">
    <property type="entry name" value="BTB_POZ_BAB-like"/>
    <property type="match status" value="1"/>
</dbReference>
<evidence type="ECO:0000256" key="1">
    <source>
        <dbReference type="ARBA" id="ARBA00004123"/>
    </source>
</evidence>
<organism evidence="7 8">
    <name type="scientific">Clunio marinus</name>
    <dbReference type="NCBI Taxonomy" id="568069"/>
    <lineage>
        <taxon>Eukaryota</taxon>
        <taxon>Metazoa</taxon>
        <taxon>Ecdysozoa</taxon>
        <taxon>Arthropoda</taxon>
        <taxon>Hexapoda</taxon>
        <taxon>Insecta</taxon>
        <taxon>Pterygota</taxon>
        <taxon>Neoptera</taxon>
        <taxon>Endopterygota</taxon>
        <taxon>Diptera</taxon>
        <taxon>Nematocera</taxon>
        <taxon>Chironomoidea</taxon>
        <taxon>Chironomidae</taxon>
        <taxon>Clunio</taxon>
    </lineage>
</organism>
<dbReference type="GO" id="GO:0048468">
    <property type="term" value="P:cell development"/>
    <property type="evidence" value="ECO:0007669"/>
    <property type="project" value="UniProtKB-ARBA"/>
</dbReference>
<dbReference type="PROSITE" id="PS50157">
    <property type="entry name" value="ZINC_FINGER_C2H2_2"/>
    <property type="match status" value="2"/>
</dbReference>
<dbReference type="InterPro" id="IPR000210">
    <property type="entry name" value="BTB/POZ_dom"/>
</dbReference>
<keyword evidence="2" id="KW-0539">Nucleus</keyword>
<proteinExistence type="predicted"/>
<sequence length="619" mass="68505">MDTSNGDSSSVTGNFNSPNRNSHSSPADSPQTDINHTDTSVEMNGLKGSSSSQQFCLRWNNHQTSLLSTLPQLLDQSHLSDCTIVADGRKIRAHRLVLSGCSTFFSELFHTLESGIQQQSCHPVIVLPPNTNFSSLAALITFMYSGEVNVYEDQISKLLELAETLGIKGLTEINNEHVVCNNGIKTKKQPSENQIPPSATPPADEQEKRSTSDTPKPQQQLSPSPFDTSQLTTKLLTPPASFDAFFSRPHPSQFNFYPHHLLTQPLNFSTNRLPFPSMLAQMPQIPPQSPQFNKNSNGTSNTQQDTSRNFIDELYKKDRLMQQDKRMKPTNLKKIDKIAENLRFGANSTSPPSSASPSSTKSFLDHFSQMSVVKKESSPLTSYPMSPTTLQSASAFLNDKNAIKPTGMENLLNFQNDSSKKTTAPGGTVATTNSGPTTKIPNSKLFAKCFICSKLLSNQYNLRVHLETHQNMRYACTVCSHVSRSKDALRKHISYRHPGTPSPCESENRRKRTKLASQIQQIQAQQIMKDQIAAGNMLFPPNTTPSNQSALQMNMDANASQLALLQSFTSEMTIPTQTQLYHHQQQQNQPSQQVAALTHPNVKNEINNNGDEHMASGSQ</sequence>
<evidence type="ECO:0000256" key="2">
    <source>
        <dbReference type="ARBA" id="ARBA00023242"/>
    </source>
</evidence>
<dbReference type="GO" id="GO:0006357">
    <property type="term" value="P:regulation of transcription by RNA polymerase II"/>
    <property type="evidence" value="ECO:0007669"/>
    <property type="project" value="TreeGrafter"/>
</dbReference>
<dbReference type="Gene3D" id="3.30.710.10">
    <property type="entry name" value="Potassium Channel Kv1.1, Chain A"/>
    <property type="match status" value="1"/>
</dbReference>
<dbReference type="PROSITE" id="PS50097">
    <property type="entry name" value="BTB"/>
    <property type="match status" value="1"/>
</dbReference>
<feature type="compositionally biased region" description="Polar residues" evidence="4">
    <location>
        <begin position="212"/>
        <end position="232"/>
    </location>
</feature>
<feature type="domain" description="BTB" evidence="5">
    <location>
        <begin position="80"/>
        <end position="152"/>
    </location>
</feature>
<keyword evidence="8" id="KW-1185">Reference proteome</keyword>
<evidence type="ECO:0000259" key="6">
    <source>
        <dbReference type="PROSITE" id="PS50157"/>
    </source>
</evidence>
<dbReference type="AlphaFoldDB" id="A0A1J1IGG7"/>
<evidence type="ECO:0000259" key="5">
    <source>
        <dbReference type="PROSITE" id="PS50097"/>
    </source>
</evidence>
<dbReference type="InterPro" id="IPR051095">
    <property type="entry name" value="Dros_DevTransReg"/>
</dbReference>
<dbReference type="PROSITE" id="PS00028">
    <property type="entry name" value="ZINC_FINGER_C2H2_1"/>
    <property type="match status" value="1"/>
</dbReference>
<feature type="region of interest" description="Disordered" evidence="4">
    <location>
        <begin position="281"/>
        <end position="308"/>
    </location>
</feature>
<dbReference type="InterPro" id="IPR013087">
    <property type="entry name" value="Znf_C2H2_type"/>
</dbReference>
<feature type="domain" description="C2H2-type" evidence="6">
    <location>
        <begin position="474"/>
        <end position="502"/>
    </location>
</feature>
<dbReference type="SMART" id="SM00355">
    <property type="entry name" value="ZnF_C2H2"/>
    <property type="match status" value="2"/>
</dbReference>
<dbReference type="Pfam" id="PF00651">
    <property type="entry name" value="BTB"/>
    <property type="match status" value="1"/>
</dbReference>
<dbReference type="Proteomes" id="UP000183832">
    <property type="component" value="Unassembled WGS sequence"/>
</dbReference>
<evidence type="ECO:0000256" key="4">
    <source>
        <dbReference type="SAM" id="MobiDB-lite"/>
    </source>
</evidence>
<keyword evidence="3" id="KW-0479">Metal-binding</keyword>
<feature type="compositionally biased region" description="Basic and acidic residues" evidence="4">
    <location>
        <begin position="610"/>
        <end position="619"/>
    </location>
</feature>
<name>A0A1J1IGG7_9DIPT</name>
<dbReference type="GO" id="GO:0003006">
    <property type="term" value="P:developmental process involved in reproduction"/>
    <property type="evidence" value="ECO:0007669"/>
    <property type="project" value="UniProtKB-ARBA"/>
</dbReference>
<comment type="subcellular location">
    <subcellularLocation>
        <location evidence="1">Nucleus</location>
    </subcellularLocation>
</comment>
<dbReference type="GO" id="GO:0048513">
    <property type="term" value="P:animal organ development"/>
    <property type="evidence" value="ECO:0007669"/>
    <property type="project" value="UniProtKB-ARBA"/>
</dbReference>
<dbReference type="STRING" id="568069.A0A1J1IGG7"/>
<evidence type="ECO:0000256" key="3">
    <source>
        <dbReference type="PROSITE-ProRule" id="PRU00042"/>
    </source>
</evidence>
<dbReference type="OrthoDB" id="6425912at2759"/>
<dbReference type="InterPro" id="IPR011333">
    <property type="entry name" value="SKP1/BTB/POZ_sf"/>
</dbReference>
<feature type="region of interest" description="Disordered" evidence="4">
    <location>
        <begin position="582"/>
        <end position="619"/>
    </location>
</feature>
<accession>A0A1J1IGG7</accession>
<dbReference type="SUPFAM" id="SSF54695">
    <property type="entry name" value="POZ domain"/>
    <property type="match status" value="1"/>
</dbReference>
<feature type="region of interest" description="Disordered" evidence="4">
    <location>
        <begin position="1"/>
        <end position="47"/>
    </location>
</feature>
<feature type="compositionally biased region" description="Polar residues" evidence="4">
    <location>
        <begin position="290"/>
        <end position="308"/>
    </location>
</feature>
<feature type="region of interest" description="Disordered" evidence="4">
    <location>
        <begin position="185"/>
        <end position="232"/>
    </location>
</feature>
<dbReference type="EMBL" id="CVRI01000050">
    <property type="protein sequence ID" value="CRK99341.1"/>
    <property type="molecule type" value="Genomic_DNA"/>
</dbReference>
<reference evidence="7 8" key="1">
    <citation type="submission" date="2015-04" db="EMBL/GenBank/DDBJ databases">
        <authorList>
            <person name="Syromyatnikov M.Y."/>
            <person name="Popov V.N."/>
        </authorList>
    </citation>
    <scope>NUCLEOTIDE SEQUENCE [LARGE SCALE GENOMIC DNA]</scope>
</reference>
<dbReference type="GO" id="GO:0008270">
    <property type="term" value="F:zinc ion binding"/>
    <property type="evidence" value="ECO:0007669"/>
    <property type="project" value="UniProtKB-KW"/>
</dbReference>
<dbReference type="Gene3D" id="3.30.160.60">
    <property type="entry name" value="Classic Zinc Finger"/>
    <property type="match status" value="1"/>
</dbReference>
<dbReference type="PANTHER" id="PTHR23110:SF110">
    <property type="entry name" value="AGAP003189-PA"/>
    <property type="match status" value="1"/>
</dbReference>
<gene>
    <name evidence="7" type="primary">similar to Protein tramtrack</name>
    <name evidence="7" type="ORF">CLUMA_CG012577</name>
</gene>
<protein>
    <submittedName>
        <fullName evidence="7">CLUMA_CG012577, isoform A</fullName>
    </submittedName>
</protein>
<keyword evidence="3" id="KW-0862">Zinc</keyword>
<dbReference type="GO" id="GO:0005634">
    <property type="term" value="C:nucleus"/>
    <property type="evidence" value="ECO:0007669"/>
    <property type="project" value="UniProtKB-SubCell"/>
</dbReference>
<feature type="domain" description="C2H2-type" evidence="6">
    <location>
        <begin position="447"/>
        <end position="474"/>
    </location>
</feature>
<keyword evidence="3" id="KW-0863">Zinc-finger</keyword>